<evidence type="ECO:0000313" key="6">
    <source>
        <dbReference type="Proteomes" id="UP000677054"/>
    </source>
</evidence>
<evidence type="ECO:0000256" key="4">
    <source>
        <dbReference type="SAM" id="MobiDB-lite"/>
    </source>
</evidence>
<feature type="compositionally biased region" description="Basic residues" evidence="4">
    <location>
        <begin position="8"/>
        <end position="29"/>
    </location>
</feature>
<dbReference type="GO" id="GO:0032543">
    <property type="term" value="P:mitochondrial translation"/>
    <property type="evidence" value="ECO:0007669"/>
    <property type="project" value="TreeGrafter"/>
</dbReference>
<gene>
    <name evidence="5" type="ORF">DSTB1V02_LOCUS93</name>
</gene>
<evidence type="ECO:0000256" key="2">
    <source>
        <dbReference type="ARBA" id="ARBA00022917"/>
    </source>
</evidence>
<dbReference type="OrthoDB" id="198619at2759"/>
<dbReference type="GO" id="GO:0005525">
    <property type="term" value="F:GTP binding"/>
    <property type="evidence" value="ECO:0007669"/>
    <property type="project" value="UniProtKB-KW"/>
</dbReference>
<dbReference type="Gene3D" id="3.40.50.300">
    <property type="entry name" value="P-loop containing nucleotide triphosphate hydrolases"/>
    <property type="match status" value="2"/>
</dbReference>
<dbReference type="AlphaFoldDB" id="A0A7R8WZS0"/>
<evidence type="ECO:0000313" key="5">
    <source>
        <dbReference type="EMBL" id="CAD7240056.1"/>
    </source>
</evidence>
<dbReference type="EMBL" id="LR899523">
    <property type="protein sequence ID" value="CAD7240056.1"/>
    <property type="molecule type" value="Genomic_DNA"/>
</dbReference>
<proteinExistence type="predicted"/>
<dbReference type="SUPFAM" id="SSF50447">
    <property type="entry name" value="Translation proteins"/>
    <property type="match status" value="1"/>
</dbReference>
<organism evidence="5">
    <name type="scientific">Darwinula stevensoni</name>
    <dbReference type="NCBI Taxonomy" id="69355"/>
    <lineage>
        <taxon>Eukaryota</taxon>
        <taxon>Metazoa</taxon>
        <taxon>Ecdysozoa</taxon>
        <taxon>Arthropoda</taxon>
        <taxon>Crustacea</taxon>
        <taxon>Oligostraca</taxon>
        <taxon>Ostracoda</taxon>
        <taxon>Podocopa</taxon>
        <taxon>Podocopida</taxon>
        <taxon>Darwinulocopina</taxon>
        <taxon>Darwinuloidea</taxon>
        <taxon>Darwinulidae</taxon>
        <taxon>Darwinula</taxon>
    </lineage>
</organism>
<dbReference type="GO" id="GO:0003924">
    <property type="term" value="F:GTPase activity"/>
    <property type="evidence" value="ECO:0007669"/>
    <property type="project" value="TreeGrafter"/>
</dbReference>
<dbReference type="InterPro" id="IPR009000">
    <property type="entry name" value="Transl_B-barrel_sf"/>
</dbReference>
<keyword evidence="2" id="KW-0648">Protein biosynthesis</keyword>
<dbReference type="EMBL" id="CAJPEV010000006">
    <property type="protein sequence ID" value="CAG0878570.1"/>
    <property type="molecule type" value="Genomic_DNA"/>
</dbReference>
<dbReference type="Proteomes" id="UP000677054">
    <property type="component" value="Unassembled WGS sequence"/>
</dbReference>
<dbReference type="InterPro" id="IPR027417">
    <property type="entry name" value="P-loop_NTPase"/>
</dbReference>
<evidence type="ECO:0000256" key="3">
    <source>
        <dbReference type="ARBA" id="ARBA00023134"/>
    </source>
</evidence>
<dbReference type="GO" id="GO:0032790">
    <property type="term" value="P:ribosome disassembly"/>
    <property type="evidence" value="ECO:0007669"/>
    <property type="project" value="TreeGrafter"/>
</dbReference>
<sequence>MAPASVPSRHRKGGHGPKRQQHRSTTARKKCVPVLLGSSLKNLGVQPLMDGIVSYLPSPLDLGRNYGDLYDDDLCGFSFKSCHDAHKGFLTFLRLYSGSIAPLPIMMANLGKF</sequence>
<feature type="region of interest" description="Disordered" evidence="4">
    <location>
        <begin position="1"/>
        <end position="29"/>
    </location>
</feature>
<name>A0A7R8WZS0_9CRUS</name>
<reference evidence="5" key="1">
    <citation type="submission" date="2020-11" db="EMBL/GenBank/DDBJ databases">
        <authorList>
            <person name="Tran Van P."/>
        </authorList>
    </citation>
    <scope>NUCLEOTIDE SEQUENCE</scope>
</reference>
<dbReference type="PANTHER" id="PTHR43261:SF1">
    <property type="entry name" value="RIBOSOME-RELEASING FACTOR 2, MITOCHONDRIAL"/>
    <property type="match status" value="1"/>
</dbReference>
<keyword evidence="3" id="KW-0342">GTP-binding</keyword>
<accession>A0A7R8WZS0</accession>
<protein>
    <submittedName>
        <fullName evidence="5">Uncharacterized protein</fullName>
    </submittedName>
</protein>
<keyword evidence="6" id="KW-1185">Reference proteome</keyword>
<evidence type="ECO:0000256" key="1">
    <source>
        <dbReference type="ARBA" id="ARBA00022741"/>
    </source>
</evidence>
<dbReference type="GO" id="GO:0005739">
    <property type="term" value="C:mitochondrion"/>
    <property type="evidence" value="ECO:0007669"/>
    <property type="project" value="TreeGrafter"/>
</dbReference>
<dbReference type="PANTHER" id="PTHR43261">
    <property type="entry name" value="TRANSLATION ELONGATION FACTOR G-RELATED"/>
    <property type="match status" value="1"/>
</dbReference>
<keyword evidence="1" id="KW-0547">Nucleotide-binding</keyword>